<name>A0A0G1BNJ8_9BACT</name>
<accession>A0A0G1BNJ8</accession>
<evidence type="ECO:0000256" key="1">
    <source>
        <dbReference type="SAM" id="MobiDB-lite"/>
    </source>
</evidence>
<evidence type="ECO:0000313" key="2">
    <source>
        <dbReference type="EMBL" id="KKS47841.1"/>
    </source>
</evidence>
<gene>
    <name evidence="2" type="ORF">UV09_C0002G0019</name>
</gene>
<reference evidence="2 3" key="1">
    <citation type="journal article" date="2015" name="Nature">
        <title>rRNA introns, odd ribosomes, and small enigmatic genomes across a large radiation of phyla.</title>
        <authorList>
            <person name="Brown C.T."/>
            <person name="Hug L.A."/>
            <person name="Thomas B.C."/>
            <person name="Sharon I."/>
            <person name="Castelle C.J."/>
            <person name="Singh A."/>
            <person name="Wilkins M.J."/>
            <person name="Williams K.H."/>
            <person name="Banfield J.F."/>
        </authorList>
    </citation>
    <scope>NUCLEOTIDE SEQUENCE [LARGE SCALE GENOMIC DNA]</scope>
</reference>
<organism evidence="2 3">
    <name type="scientific">Candidatus Gottesmanbacteria bacterium GW2011_GWA2_42_18</name>
    <dbReference type="NCBI Taxonomy" id="1618442"/>
    <lineage>
        <taxon>Bacteria</taxon>
        <taxon>Candidatus Gottesmaniibacteriota</taxon>
    </lineage>
</organism>
<evidence type="ECO:0000313" key="3">
    <source>
        <dbReference type="Proteomes" id="UP000034320"/>
    </source>
</evidence>
<sequence length="500" mass="56108">MSYFESGDWLGQRPAKVIGQPSSQAGDSFLTRDNWGTWDSQPTQYALVPVQNPDDGVDFFDAAGRIIAAKYLTKPGKHGEPSFVDRQQEKLVHQLNRSMSLFGAMTEPVVNPFPANFNPLIGTIAQQYIDLLPSDAFTPTQFDTQVDLDTRLLAERLKSGKLDKDYDITDDERLIAHEINTLIGAYPAAKLAEILKTHVFGRANDIVALRHANRFTHLQQSLANGMEKLNRIQPDRWFAVDWLTNYLLFTPEERKDLQNTIWTITPTQVHVKSISRLAEDAIRYPLTNFSPHGGSDDRIYVQDGTMNYVDRLRSIGIPQLQPAINTWARTGIGGLVVFRSLRRDEEVARFGVRNSAATSDAINKLGEVAGSYKWTLDRMTESLRNPEGAYKYPIRPNMILGLLPDPLVTEIDFRIRNNEIDWASGLPQIAQVKQDLKAQLTAAALRAATNIRPDGTVPKTMQAPVDEVSKQITTWSGAEERIKGKISPPAKKSRSRRSQD</sequence>
<protein>
    <submittedName>
        <fullName evidence="2">Uncharacterized protein</fullName>
    </submittedName>
</protein>
<dbReference type="EMBL" id="LCDD01000002">
    <property type="protein sequence ID" value="KKS47841.1"/>
    <property type="molecule type" value="Genomic_DNA"/>
</dbReference>
<comment type="caution">
    <text evidence="2">The sequence shown here is derived from an EMBL/GenBank/DDBJ whole genome shotgun (WGS) entry which is preliminary data.</text>
</comment>
<dbReference type="AlphaFoldDB" id="A0A0G1BNJ8"/>
<feature type="region of interest" description="Disordered" evidence="1">
    <location>
        <begin position="474"/>
        <end position="500"/>
    </location>
</feature>
<feature type="compositionally biased region" description="Basic residues" evidence="1">
    <location>
        <begin position="491"/>
        <end position="500"/>
    </location>
</feature>
<dbReference type="Proteomes" id="UP000034320">
    <property type="component" value="Unassembled WGS sequence"/>
</dbReference>
<proteinExistence type="predicted"/>